<protein>
    <submittedName>
        <fullName evidence="2">Alpha/beta fold hydrolase</fullName>
    </submittedName>
</protein>
<accession>A0A7X2J186</accession>
<keyword evidence="2" id="KW-0378">Hydrolase</keyword>
<dbReference type="EMBL" id="WKKI01000038">
    <property type="protein sequence ID" value="MRX73591.1"/>
    <property type="molecule type" value="Genomic_DNA"/>
</dbReference>
<dbReference type="PANTHER" id="PTHR46438:SF11">
    <property type="entry name" value="LIPASE-RELATED"/>
    <property type="match status" value="1"/>
</dbReference>
<dbReference type="GO" id="GO:0016787">
    <property type="term" value="F:hydrolase activity"/>
    <property type="evidence" value="ECO:0007669"/>
    <property type="project" value="UniProtKB-KW"/>
</dbReference>
<keyword evidence="3" id="KW-1185">Reference proteome</keyword>
<evidence type="ECO:0000313" key="3">
    <source>
        <dbReference type="Proteomes" id="UP000448867"/>
    </source>
</evidence>
<dbReference type="PRINTS" id="PR00412">
    <property type="entry name" value="EPOXHYDRLASE"/>
</dbReference>
<dbReference type="PANTHER" id="PTHR46438">
    <property type="entry name" value="ALPHA/BETA-HYDROLASES SUPERFAMILY PROTEIN"/>
    <property type="match status" value="1"/>
</dbReference>
<reference evidence="2 3" key="1">
    <citation type="submission" date="2019-11" db="EMBL/GenBank/DDBJ databases">
        <title>Bacillus lacus genome.</title>
        <authorList>
            <person name="Allen C.J."/>
            <person name="Newman J.D."/>
        </authorList>
    </citation>
    <scope>NUCLEOTIDE SEQUENCE [LARGE SCALE GENOMIC DNA]</scope>
    <source>
        <strain evidence="2 3">KCTC 33946</strain>
    </source>
</reference>
<dbReference type="Proteomes" id="UP000448867">
    <property type="component" value="Unassembled WGS sequence"/>
</dbReference>
<dbReference type="Pfam" id="PF00561">
    <property type="entry name" value="Abhydrolase_1"/>
    <property type="match status" value="2"/>
</dbReference>
<dbReference type="InterPro" id="IPR029058">
    <property type="entry name" value="AB_hydrolase_fold"/>
</dbReference>
<dbReference type="InterPro" id="IPR000639">
    <property type="entry name" value="Epox_hydrolase-like"/>
</dbReference>
<dbReference type="InterPro" id="IPR000073">
    <property type="entry name" value="AB_hydrolase_1"/>
</dbReference>
<dbReference type="Gene3D" id="3.40.50.1820">
    <property type="entry name" value="alpha/beta hydrolase"/>
    <property type="match status" value="1"/>
</dbReference>
<evidence type="ECO:0000259" key="1">
    <source>
        <dbReference type="Pfam" id="PF00561"/>
    </source>
</evidence>
<evidence type="ECO:0000313" key="2">
    <source>
        <dbReference type="EMBL" id="MRX73591.1"/>
    </source>
</evidence>
<dbReference type="PRINTS" id="PR00111">
    <property type="entry name" value="ABHYDROLASE"/>
</dbReference>
<feature type="domain" description="AB hydrolase-1" evidence="1">
    <location>
        <begin position="204"/>
        <end position="262"/>
    </location>
</feature>
<gene>
    <name evidence="2" type="ORF">GJU40_15710</name>
</gene>
<proteinExistence type="predicted"/>
<dbReference type="SUPFAM" id="SSF53474">
    <property type="entry name" value="alpha/beta-Hydrolases"/>
    <property type="match status" value="1"/>
</dbReference>
<sequence length="274" mass="31983">MNLNPYHFSMKVQGIDVHYELYDRHSSKPVMVLIHGFLSSTFSYRRLIPLLMNEYRIIAIDLPPFGKSEKSLKFVYSYRNMAKVVIEVLERLQVKKAVLVGHSMGGQISLIAAKENPELFDKVVLLCSSSYMKRVHPYLILGSYIPYFHLYLKQWLAVQGVWKNLCNVVYDRSMIDQEMMDGYMQPFHDDRIFMALTRLIRDREGDMDPFELKKIETPSLLIWGEEDKVVPVSVGRRLSKDLPNATFYSLKQTGHLVPEEKPDYVSERIFNFCV</sequence>
<dbReference type="OrthoDB" id="9797695at2"/>
<organism evidence="2 3">
    <name type="scientific">Metabacillus lacus</name>
    <dbReference type="NCBI Taxonomy" id="1983721"/>
    <lineage>
        <taxon>Bacteria</taxon>
        <taxon>Bacillati</taxon>
        <taxon>Bacillota</taxon>
        <taxon>Bacilli</taxon>
        <taxon>Bacillales</taxon>
        <taxon>Bacillaceae</taxon>
        <taxon>Metabacillus</taxon>
    </lineage>
</organism>
<dbReference type="AlphaFoldDB" id="A0A7X2J186"/>
<comment type="caution">
    <text evidence="2">The sequence shown here is derived from an EMBL/GenBank/DDBJ whole genome shotgun (WGS) entry which is preliminary data.</text>
</comment>
<name>A0A7X2J186_9BACI</name>
<feature type="domain" description="AB hydrolase-1" evidence="1">
    <location>
        <begin position="29"/>
        <end position="131"/>
    </location>
</feature>